<name>A0ABY3AZX0_PAEPP</name>
<dbReference type="Pfam" id="PF00753">
    <property type="entry name" value="Lactamase_B"/>
    <property type="match status" value="1"/>
</dbReference>
<evidence type="ECO:0000256" key="2">
    <source>
        <dbReference type="ARBA" id="ARBA00034301"/>
    </source>
</evidence>
<comment type="catalytic activity">
    <reaction evidence="1">
        <text>3',5'-cyclic CMP + H2O = CMP + H(+)</text>
        <dbReference type="Rhea" id="RHEA:72675"/>
        <dbReference type="ChEBI" id="CHEBI:15377"/>
        <dbReference type="ChEBI" id="CHEBI:15378"/>
        <dbReference type="ChEBI" id="CHEBI:58003"/>
        <dbReference type="ChEBI" id="CHEBI:60377"/>
    </reaction>
    <physiologicalReaction direction="left-to-right" evidence="1">
        <dbReference type="Rhea" id="RHEA:72676"/>
    </physiologicalReaction>
</comment>
<dbReference type="InterPro" id="IPR001279">
    <property type="entry name" value="Metallo-B-lactamas"/>
</dbReference>
<accession>A0ABY3AZX0</accession>
<evidence type="ECO:0000256" key="1">
    <source>
        <dbReference type="ARBA" id="ARBA00034221"/>
    </source>
</evidence>
<dbReference type="InterPro" id="IPR001969">
    <property type="entry name" value="Aspartic_peptidase_AS"/>
</dbReference>
<dbReference type="Proteomes" id="UP000316208">
    <property type="component" value="Unassembled WGS sequence"/>
</dbReference>
<evidence type="ECO:0000313" key="6">
    <source>
        <dbReference type="Proteomes" id="UP000316208"/>
    </source>
</evidence>
<proteinExistence type="predicted"/>
<dbReference type="Gene3D" id="3.60.15.10">
    <property type="entry name" value="Ribonuclease Z/Hydroxyacylglutathione hydrolase-like"/>
    <property type="match status" value="1"/>
</dbReference>
<comment type="catalytic activity">
    <reaction evidence="3">
        <text>3',5'-cyclic UMP + H2O = UMP + H(+)</text>
        <dbReference type="Rhea" id="RHEA:70575"/>
        <dbReference type="ChEBI" id="CHEBI:15377"/>
        <dbReference type="ChEBI" id="CHEBI:15378"/>
        <dbReference type="ChEBI" id="CHEBI:57865"/>
        <dbReference type="ChEBI" id="CHEBI:184387"/>
    </reaction>
    <physiologicalReaction direction="left-to-right" evidence="3">
        <dbReference type="Rhea" id="RHEA:70576"/>
    </physiologicalReaction>
</comment>
<dbReference type="PANTHER" id="PTHR42951">
    <property type="entry name" value="METALLO-BETA-LACTAMASE DOMAIN-CONTAINING"/>
    <property type="match status" value="1"/>
</dbReference>
<evidence type="ECO:0000259" key="4">
    <source>
        <dbReference type="SMART" id="SM00849"/>
    </source>
</evidence>
<gene>
    <name evidence="5" type="ORF">C7Y44_03825</name>
</gene>
<dbReference type="InterPro" id="IPR050855">
    <property type="entry name" value="NDM-1-like"/>
</dbReference>
<dbReference type="EMBL" id="SADY01000001">
    <property type="protein sequence ID" value="TQR46790.1"/>
    <property type="molecule type" value="Genomic_DNA"/>
</dbReference>
<reference evidence="5 6" key="1">
    <citation type="submission" date="2018-03" db="EMBL/GenBank/DDBJ databases">
        <title>Aerobic endospore-forming bacteria genome sequencing and assembly.</title>
        <authorList>
            <person name="Cavalcante D.A."/>
            <person name="Driks A."/>
            <person name="Putonti C."/>
            <person name="De-Souza M.T."/>
        </authorList>
    </citation>
    <scope>NUCLEOTIDE SEQUENCE [LARGE SCALE GENOMIC DNA]</scope>
    <source>
        <strain evidence="5 6">SDF0028</strain>
    </source>
</reference>
<dbReference type="InterPro" id="IPR036866">
    <property type="entry name" value="RibonucZ/Hydroxyglut_hydro"/>
</dbReference>
<dbReference type="PROSITE" id="PS00141">
    <property type="entry name" value="ASP_PROTEASE"/>
    <property type="match status" value="1"/>
</dbReference>
<feature type="domain" description="Metallo-beta-lactamase" evidence="4">
    <location>
        <begin position="26"/>
        <end position="217"/>
    </location>
</feature>
<comment type="function">
    <text evidence="2">Counteracts the endogenous Pycsar antiviral defense system. Phosphodiesterase that enables metal-dependent hydrolysis of host cyclic nucleotide Pycsar defense signals such as cCMP and cUMP.</text>
</comment>
<dbReference type="SUPFAM" id="SSF56281">
    <property type="entry name" value="Metallo-hydrolase/oxidoreductase"/>
    <property type="match status" value="1"/>
</dbReference>
<organism evidence="5 6">
    <name type="scientific">Paenibacillus popilliae</name>
    <name type="common">Bacillus popilliae</name>
    <dbReference type="NCBI Taxonomy" id="78057"/>
    <lineage>
        <taxon>Bacteria</taxon>
        <taxon>Bacillati</taxon>
        <taxon>Bacillota</taxon>
        <taxon>Bacilli</taxon>
        <taxon>Bacillales</taxon>
        <taxon>Paenibacillaceae</taxon>
        <taxon>Paenibacillus</taxon>
    </lineage>
</organism>
<protein>
    <submittedName>
        <fullName evidence="5">MBL fold metallo-hydrolase</fullName>
    </submittedName>
</protein>
<comment type="caution">
    <text evidence="5">The sequence shown here is derived from an EMBL/GenBank/DDBJ whole genome shotgun (WGS) entry which is preliminary data.</text>
</comment>
<sequence length="334" mass="37725">MMWKGDCLMAKLNLIRIAGSSYCASGRWAVGVYMDPKTKCAVLIDSGASTSVAREVDHAVKEYGGKITAIITTHGHEVQCRGIHYFKDQYPNIKIYSTHQTGMYMQHMLDESDASRGGDSIKSEDHERNHLITDYIPYEEGSFHVGAIQLQIVTLPGHCAGMIGVITPDDVVYCSDALFGYHTLSKQKLLYYTNIADAKTSIRKMLSLSSEAYVLYHGGCIRKSKIMDLANQHLSRINELSNVIYQIIQDRPITLESIIEKVMRRYGIEQTMQQYEITSEITRAHVTELRRTGQILPNLFEGYLYFKGSTQETIPDTDDQEEHIIESNANYVSS</sequence>
<evidence type="ECO:0000256" key="3">
    <source>
        <dbReference type="ARBA" id="ARBA00048505"/>
    </source>
</evidence>
<keyword evidence="6" id="KW-1185">Reference proteome</keyword>
<dbReference type="PANTHER" id="PTHR42951:SF14">
    <property type="entry name" value="METALLO-BETA-LACTAMASE SUPERFAMILY PROTEIN"/>
    <property type="match status" value="1"/>
</dbReference>
<evidence type="ECO:0000313" key="5">
    <source>
        <dbReference type="EMBL" id="TQR46790.1"/>
    </source>
</evidence>
<dbReference type="SMART" id="SM00849">
    <property type="entry name" value="Lactamase_B"/>
    <property type="match status" value="1"/>
</dbReference>